<evidence type="ECO:0000256" key="2">
    <source>
        <dbReference type="ARBA" id="ARBA00004174"/>
    </source>
</evidence>
<comment type="subcellular location">
    <subcellularLocation>
        <location evidence="3">Endoplasmic reticulum membrane</location>
        <topology evidence="3">Peripheral membrane protein</topology>
    </subcellularLocation>
    <subcellularLocation>
        <location evidence="2">Microsome membrane</location>
        <topology evidence="2">Peripheral membrane protein</topology>
    </subcellularLocation>
</comment>
<keyword evidence="6 13" id="KW-0479">Metal-binding</keyword>
<reference evidence="16 17" key="1">
    <citation type="submission" date="2024-05" db="EMBL/GenBank/DDBJ databases">
        <title>The nuclear and mitochondrial genome assemblies of Tetragonisca angustula (Apidae: Meliponini), a tiny yet remarkable pollinator in the Neotropics.</title>
        <authorList>
            <person name="Ferrari R."/>
            <person name="Ricardo P.C."/>
            <person name="Dias F.C."/>
            <person name="Araujo N.S."/>
            <person name="Soares D.O."/>
            <person name="Zhou Q.-S."/>
            <person name="Zhu C.-D."/>
            <person name="Coutinho L."/>
            <person name="Airas M.C."/>
            <person name="Batista T.M."/>
        </authorList>
    </citation>
    <scope>NUCLEOTIDE SEQUENCE [LARGE SCALE GENOMIC DNA]</scope>
    <source>
        <strain evidence="16">ASF017062</strain>
        <tissue evidence="16">Abdomen</tissue>
    </source>
</reference>
<keyword evidence="11 14" id="KW-0503">Monooxygenase</keyword>
<keyword evidence="15" id="KW-1133">Transmembrane helix</keyword>
<dbReference type="InterPro" id="IPR001128">
    <property type="entry name" value="Cyt_P450"/>
</dbReference>
<dbReference type="SUPFAM" id="SSF48264">
    <property type="entry name" value="Cytochrome P450"/>
    <property type="match status" value="1"/>
</dbReference>
<dbReference type="PANTHER" id="PTHR24292">
    <property type="entry name" value="CYTOCHROME P450"/>
    <property type="match status" value="1"/>
</dbReference>
<dbReference type="Gene3D" id="1.10.630.10">
    <property type="entry name" value="Cytochrome P450"/>
    <property type="match status" value="1"/>
</dbReference>
<evidence type="ECO:0000256" key="15">
    <source>
        <dbReference type="SAM" id="Phobius"/>
    </source>
</evidence>
<dbReference type="GO" id="GO:0020037">
    <property type="term" value="F:heme binding"/>
    <property type="evidence" value="ECO:0007669"/>
    <property type="project" value="InterPro"/>
</dbReference>
<keyword evidence="8" id="KW-0492">Microsome</keyword>
<keyword evidence="15" id="KW-0812">Transmembrane</keyword>
<keyword evidence="10 13" id="KW-0408">Iron</keyword>
<evidence type="ECO:0000256" key="14">
    <source>
        <dbReference type="RuleBase" id="RU000461"/>
    </source>
</evidence>
<sequence length="507" mass="58972">MQLILQDMDYYQLLFASGAVLLAIYYYHTSIYSYWKNRGIVGPRPHPFFGNFWEIINRKYAVATAMKNWYHEFKREPVFGIYEGRTPLLVINDLELVKDVLIRDFSLFIDRGFPLFDKIEPLTQHLFFLESERWKPLRQKLSPIFTSGKLKEMFPLIVECAGNLEKFLDKVADNGEPVECREVAAKFTTDVIGSCAFGISMKALEDEDSEFRKMGRQVLTLNFRQLTRDACRQFAPSLYKVIGKYLHSPVADNFFIDLVRDTMKYREQNNVTRPDIINMLMELKKHPDKVDNIELTDTLLTAQAFIFFLAGFETSSSTMAHALYELAQHQDIQDKLRREIRDTYKKNGETMTYADIKEMKYLDKVFKETLRKYPVLTMLTRQAMENYTFKGTKITIPKGMRIWVPVYGIQTDPDIYPEPEKFDPERFEDDAVAARHPMSFLPFGDGPRNCIGARFAHIQTKIGLTTILRNHKVDVCEKTMIPYEADERAFLLTLKGGVNLNITKVQS</sequence>
<keyword evidence="12 15" id="KW-0472">Membrane</keyword>
<name>A0AAW1AGE5_9HYME</name>
<dbReference type="GO" id="GO:0005506">
    <property type="term" value="F:iron ion binding"/>
    <property type="evidence" value="ECO:0007669"/>
    <property type="project" value="InterPro"/>
</dbReference>
<gene>
    <name evidence="16" type="ORF">QLX08_001813</name>
</gene>
<dbReference type="GO" id="GO:0005789">
    <property type="term" value="C:endoplasmic reticulum membrane"/>
    <property type="evidence" value="ECO:0007669"/>
    <property type="project" value="UniProtKB-SubCell"/>
</dbReference>
<dbReference type="AlphaFoldDB" id="A0AAW1AGE5"/>
<dbReference type="GO" id="GO:0004497">
    <property type="term" value="F:monooxygenase activity"/>
    <property type="evidence" value="ECO:0007669"/>
    <property type="project" value="UniProtKB-KW"/>
</dbReference>
<dbReference type="InterPro" id="IPR002401">
    <property type="entry name" value="Cyt_P450_E_grp-I"/>
</dbReference>
<keyword evidence="17" id="KW-1185">Reference proteome</keyword>
<dbReference type="Proteomes" id="UP001432146">
    <property type="component" value="Unassembled WGS sequence"/>
</dbReference>
<dbReference type="InterPro" id="IPR050476">
    <property type="entry name" value="Insect_CytP450_Detox"/>
</dbReference>
<evidence type="ECO:0000256" key="11">
    <source>
        <dbReference type="ARBA" id="ARBA00023033"/>
    </source>
</evidence>
<comment type="similarity">
    <text evidence="4 14">Belongs to the cytochrome P450 family.</text>
</comment>
<keyword evidence="5 13" id="KW-0349">Heme</keyword>
<keyword evidence="7" id="KW-0256">Endoplasmic reticulum</keyword>
<accession>A0AAW1AGE5</accession>
<comment type="cofactor">
    <cofactor evidence="1 13">
        <name>heme</name>
        <dbReference type="ChEBI" id="CHEBI:30413"/>
    </cofactor>
</comment>
<evidence type="ECO:0000256" key="5">
    <source>
        <dbReference type="ARBA" id="ARBA00022617"/>
    </source>
</evidence>
<dbReference type="EMBL" id="JAWNGG020000023">
    <property type="protein sequence ID" value="KAK9308096.1"/>
    <property type="molecule type" value="Genomic_DNA"/>
</dbReference>
<dbReference type="GO" id="GO:0016705">
    <property type="term" value="F:oxidoreductase activity, acting on paired donors, with incorporation or reduction of molecular oxygen"/>
    <property type="evidence" value="ECO:0007669"/>
    <property type="project" value="InterPro"/>
</dbReference>
<dbReference type="PANTHER" id="PTHR24292:SF54">
    <property type="entry name" value="CYP9F3-RELATED"/>
    <property type="match status" value="1"/>
</dbReference>
<feature type="transmembrane region" description="Helical" evidence="15">
    <location>
        <begin position="12"/>
        <end position="35"/>
    </location>
</feature>
<evidence type="ECO:0000256" key="8">
    <source>
        <dbReference type="ARBA" id="ARBA00022848"/>
    </source>
</evidence>
<evidence type="ECO:0000256" key="12">
    <source>
        <dbReference type="ARBA" id="ARBA00023136"/>
    </source>
</evidence>
<dbReference type="FunFam" id="1.10.630.10:FF:000042">
    <property type="entry name" value="Cytochrome P450"/>
    <property type="match status" value="1"/>
</dbReference>
<dbReference type="Pfam" id="PF00067">
    <property type="entry name" value="p450"/>
    <property type="match status" value="1"/>
</dbReference>
<evidence type="ECO:0008006" key="18">
    <source>
        <dbReference type="Google" id="ProtNLM"/>
    </source>
</evidence>
<evidence type="ECO:0000313" key="17">
    <source>
        <dbReference type="Proteomes" id="UP001432146"/>
    </source>
</evidence>
<evidence type="ECO:0000256" key="10">
    <source>
        <dbReference type="ARBA" id="ARBA00023004"/>
    </source>
</evidence>
<feature type="binding site" description="axial binding residue" evidence="13">
    <location>
        <position position="450"/>
    </location>
    <ligand>
        <name>heme</name>
        <dbReference type="ChEBI" id="CHEBI:30413"/>
    </ligand>
    <ligandPart>
        <name>Fe</name>
        <dbReference type="ChEBI" id="CHEBI:18248"/>
    </ligandPart>
</feature>
<evidence type="ECO:0000256" key="4">
    <source>
        <dbReference type="ARBA" id="ARBA00010617"/>
    </source>
</evidence>
<protein>
    <recommendedName>
        <fullName evidence="18">Cytochrome P450 6a14</fullName>
    </recommendedName>
</protein>
<evidence type="ECO:0000256" key="7">
    <source>
        <dbReference type="ARBA" id="ARBA00022824"/>
    </source>
</evidence>
<dbReference type="CDD" id="cd11056">
    <property type="entry name" value="CYP6-like"/>
    <property type="match status" value="1"/>
</dbReference>
<keyword evidence="9 14" id="KW-0560">Oxidoreductase</keyword>
<dbReference type="InterPro" id="IPR036396">
    <property type="entry name" value="Cyt_P450_sf"/>
</dbReference>
<evidence type="ECO:0000256" key="3">
    <source>
        <dbReference type="ARBA" id="ARBA00004406"/>
    </source>
</evidence>
<evidence type="ECO:0000256" key="9">
    <source>
        <dbReference type="ARBA" id="ARBA00023002"/>
    </source>
</evidence>
<evidence type="ECO:0000256" key="1">
    <source>
        <dbReference type="ARBA" id="ARBA00001971"/>
    </source>
</evidence>
<dbReference type="PRINTS" id="PR00385">
    <property type="entry name" value="P450"/>
</dbReference>
<evidence type="ECO:0000313" key="16">
    <source>
        <dbReference type="EMBL" id="KAK9308096.1"/>
    </source>
</evidence>
<dbReference type="InterPro" id="IPR017972">
    <property type="entry name" value="Cyt_P450_CS"/>
</dbReference>
<evidence type="ECO:0000256" key="13">
    <source>
        <dbReference type="PIRSR" id="PIRSR602401-1"/>
    </source>
</evidence>
<organism evidence="16 17">
    <name type="scientific">Tetragonisca angustula</name>
    <dbReference type="NCBI Taxonomy" id="166442"/>
    <lineage>
        <taxon>Eukaryota</taxon>
        <taxon>Metazoa</taxon>
        <taxon>Ecdysozoa</taxon>
        <taxon>Arthropoda</taxon>
        <taxon>Hexapoda</taxon>
        <taxon>Insecta</taxon>
        <taxon>Pterygota</taxon>
        <taxon>Neoptera</taxon>
        <taxon>Endopterygota</taxon>
        <taxon>Hymenoptera</taxon>
        <taxon>Apocrita</taxon>
        <taxon>Aculeata</taxon>
        <taxon>Apoidea</taxon>
        <taxon>Anthophila</taxon>
        <taxon>Apidae</taxon>
        <taxon>Tetragonisca</taxon>
    </lineage>
</organism>
<dbReference type="PROSITE" id="PS00086">
    <property type="entry name" value="CYTOCHROME_P450"/>
    <property type="match status" value="1"/>
</dbReference>
<proteinExistence type="inferred from homology"/>
<dbReference type="PRINTS" id="PR00463">
    <property type="entry name" value="EP450I"/>
</dbReference>
<evidence type="ECO:0000256" key="6">
    <source>
        <dbReference type="ARBA" id="ARBA00022723"/>
    </source>
</evidence>
<comment type="caution">
    <text evidence="16">The sequence shown here is derived from an EMBL/GenBank/DDBJ whole genome shotgun (WGS) entry which is preliminary data.</text>
</comment>